<dbReference type="InterPro" id="IPR015418">
    <property type="entry name" value="Eaf6"/>
</dbReference>
<comment type="similarity">
    <text evidence="2 9">Belongs to the EAF6 family.</text>
</comment>
<dbReference type="Proteomes" id="UP000019375">
    <property type="component" value="Unassembled WGS sequence"/>
</dbReference>
<keyword evidence="9" id="KW-0234">DNA repair</keyword>
<gene>
    <name evidence="12" type="ORF">BN860_04148g</name>
</gene>
<keyword evidence="7 9" id="KW-0804">Transcription</keyword>
<feature type="compositionally biased region" description="Basic and acidic residues" evidence="11">
    <location>
        <begin position="81"/>
        <end position="93"/>
    </location>
</feature>
<dbReference type="GO" id="GO:0006325">
    <property type="term" value="P:chromatin organization"/>
    <property type="evidence" value="ECO:0007669"/>
    <property type="project" value="UniProtKB-KW"/>
</dbReference>
<comment type="subunit">
    <text evidence="9">Component of the NuA4 histone acetyltransferase complex.</text>
</comment>
<comment type="subcellular location">
    <subcellularLocation>
        <location evidence="1 9">Nucleus</location>
    </subcellularLocation>
</comment>
<feature type="region of interest" description="Disordered" evidence="11">
    <location>
        <begin position="73"/>
        <end position="93"/>
    </location>
</feature>
<evidence type="ECO:0000256" key="10">
    <source>
        <dbReference type="SAM" id="Coils"/>
    </source>
</evidence>
<dbReference type="AlphaFoldDB" id="A0A8J2T869"/>
<evidence type="ECO:0000256" key="8">
    <source>
        <dbReference type="ARBA" id="ARBA00023242"/>
    </source>
</evidence>
<evidence type="ECO:0000256" key="6">
    <source>
        <dbReference type="ARBA" id="ARBA00023054"/>
    </source>
</evidence>
<evidence type="ECO:0000256" key="3">
    <source>
        <dbReference type="ARBA" id="ARBA00018504"/>
    </source>
</evidence>
<keyword evidence="5 9" id="KW-0805">Transcription regulation</keyword>
<evidence type="ECO:0000256" key="11">
    <source>
        <dbReference type="SAM" id="MobiDB-lite"/>
    </source>
</evidence>
<accession>A0A8J2T869</accession>
<dbReference type="OrthoDB" id="440324at2759"/>
<evidence type="ECO:0000313" key="12">
    <source>
        <dbReference type="EMBL" id="CDF90247.1"/>
    </source>
</evidence>
<keyword evidence="8 9" id="KW-0539">Nucleus</keyword>
<feature type="coiled-coil region" evidence="10">
    <location>
        <begin position="1"/>
        <end position="42"/>
    </location>
</feature>
<dbReference type="GO" id="GO:0006281">
    <property type="term" value="P:DNA repair"/>
    <property type="evidence" value="ECO:0007669"/>
    <property type="project" value="UniProtKB-UniRule"/>
</dbReference>
<protein>
    <recommendedName>
        <fullName evidence="3 9">Chromatin modification-related protein EAF6</fullName>
    </recommendedName>
</protein>
<proteinExistence type="inferred from homology"/>
<sequence>MDEQLKEYEKLKADLKKSLAEKNRLEDEFEHLEQEIYDKETEYFAGNNFTSNTGIAGNKSSYGGNIIKGFDGFTKSHHHSSAHDPHNRGFSNDDRIFSLSSAVFVKQQQQVDSWEAE</sequence>
<dbReference type="GO" id="GO:0035267">
    <property type="term" value="C:NuA4 histone acetyltransferase complex"/>
    <property type="evidence" value="ECO:0007669"/>
    <property type="project" value="UniProtKB-UniRule"/>
</dbReference>
<keyword evidence="13" id="KW-1185">Reference proteome</keyword>
<dbReference type="Pfam" id="PF09340">
    <property type="entry name" value="NuA4"/>
    <property type="match status" value="1"/>
</dbReference>
<dbReference type="PANTHER" id="PTHR13476">
    <property type="entry name" value="CHROMATIN MODIFICATION-RELATED PROTEIN MEAF6"/>
    <property type="match status" value="1"/>
</dbReference>
<keyword evidence="6 10" id="KW-0175">Coiled coil</keyword>
<evidence type="ECO:0000256" key="2">
    <source>
        <dbReference type="ARBA" id="ARBA00010916"/>
    </source>
</evidence>
<evidence type="ECO:0000313" key="13">
    <source>
        <dbReference type="Proteomes" id="UP000019375"/>
    </source>
</evidence>
<evidence type="ECO:0000256" key="9">
    <source>
        <dbReference type="RuleBase" id="RU368022"/>
    </source>
</evidence>
<dbReference type="GO" id="GO:0005634">
    <property type="term" value="C:nucleus"/>
    <property type="evidence" value="ECO:0007669"/>
    <property type="project" value="UniProtKB-SubCell"/>
</dbReference>
<evidence type="ECO:0000256" key="4">
    <source>
        <dbReference type="ARBA" id="ARBA00022853"/>
    </source>
</evidence>
<keyword evidence="9" id="KW-0227">DNA damage</keyword>
<evidence type="ECO:0000256" key="1">
    <source>
        <dbReference type="ARBA" id="ARBA00004123"/>
    </source>
</evidence>
<keyword evidence="4 9" id="KW-0156">Chromatin regulator</keyword>
<evidence type="ECO:0000256" key="5">
    <source>
        <dbReference type="ARBA" id="ARBA00023015"/>
    </source>
</evidence>
<dbReference type="EMBL" id="HG316459">
    <property type="protein sequence ID" value="CDF90247.1"/>
    <property type="molecule type" value="Genomic_DNA"/>
</dbReference>
<organism evidence="12 13">
    <name type="scientific">Zygosaccharomyces bailii (strain CLIB 213 / ATCC 58445 / CBS 680 / BCRC 21525 / NBRC 1098 / NCYC 1416 / NRRL Y-2227)</name>
    <dbReference type="NCBI Taxonomy" id="1333698"/>
    <lineage>
        <taxon>Eukaryota</taxon>
        <taxon>Fungi</taxon>
        <taxon>Dikarya</taxon>
        <taxon>Ascomycota</taxon>
        <taxon>Saccharomycotina</taxon>
        <taxon>Saccharomycetes</taxon>
        <taxon>Saccharomycetales</taxon>
        <taxon>Saccharomycetaceae</taxon>
        <taxon>Zygosaccharomyces</taxon>
    </lineage>
</organism>
<evidence type="ECO:0000256" key="7">
    <source>
        <dbReference type="ARBA" id="ARBA00023163"/>
    </source>
</evidence>
<reference evidence="13" key="1">
    <citation type="journal article" date="2013" name="Genome Announc.">
        <title>Genome sequence of the food spoilage yeast Zygosaccharomyces bailii CLIB 213(T).</title>
        <authorList>
            <person name="Galeote V."/>
            <person name="Bigey F."/>
            <person name="Devillers H."/>
            <person name="Neuveglise C."/>
            <person name="Dequin S."/>
        </authorList>
    </citation>
    <scope>NUCLEOTIDE SEQUENCE [LARGE SCALE GENOMIC DNA]</scope>
    <source>
        <strain evidence="13">CLIB 213 / ATCC 58445 / CBS 680 / CCRC 21525 / NBRC 1098 / NCYC 1416 / NRRL Y-2227</strain>
    </source>
</reference>
<name>A0A8J2T869_ZYGB2</name>
<comment type="function">
    <text evidence="9">Component of the NuA4 histone acetyltransferase complex which is involved in transcriptional activation of selected genes principally by acetylation of nucleosomal histone H4 and H2A. The NuA4 complex is also involved in DNA repair.</text>
</comment>